<evidence type="ECO:0000256" key="10">
    <source>
        <dbReference type="ARBA" id="ARBA00023167"/>
    </source>
</evidence>
<dbReference type="Gene3D" id="3.40.50.720">
    <property type="entry name" value="NAD(P)-binding Rossmann-like Domain"/>
    <property type="match status" value="1"/>
</dbReference>
<proteinExistence type="inferred from homology"/>
<comment type="catalytic activity">
    <reaction evidence="12">
        <text>(6R)-5,10-methylene-5,6,7,8-tetrahydrofolate + NADP(+) = (6R)-5,10-methenyltetrahydrofolate + NADPH</text>
        <dbReference type="Rhea" id="RHEA:22812"/>
        <dbReference type="ChEBI" id="CHEBI:15636"/>
        <dbReference type="ChEBI" id="CHEBI:57455"/>
        <dbReference type="ChEBI" id="CHEBI:57783"/>
        <dbReference type="ChEBI" id="CHEBI:58349"/>
        <dbReference type="EC" id="1.5.1.5"/>
    </reaction>
</comment>
<dbReference type="PANTHER" id="PTHR48099">
    <property type="entry name" value="C-1-TETRAHYDROFOLATE SYNTHASE, CYTOPLASMIC-RELATED"/>
    <property type="match status" value="1"/>
</dbReference>
<dbReference type="PATRIC" id="fig|1423733.4.peg.2736"/>
<dbReference type="GO" id="GO:0000105">
    <property type="term" value="P:L-histidine biosynthetic process"/>
    <property type="evidence" value="ECO:0007669"/>
    <property type="project" value="UniProtKB-KW"/>
</dbReference>
<feature type="binding site" evidence="12">
    <location>
        <position position="189"/>
    </location>
    <ligand>
        <name>NADP(+)</name>
        <dbReference type="ChEBI" id="CHEBI:58349"/>
    </ligand>
</feature>
<dbReference type="FunFam" id="3.40.50.720:FF:000094">
    <property type="entry name" value="Bifunctional protein FolD"/>
    <property type="match status" value="1"/>
</dbReference>
<dbReference type="SUPFAM" id="SSF53223">
    <property type="entry name" value="Aminoacid dehydrogenase-like, N-terminal domain"/>
    <property type="match status" value="1"/>
</dbReference>
<dbReference type="GO" id="GO:0035999">
    <property type="term" value="P:tetrahydrofolate interconversion"/>
    <property type="evidence" value="ECO:0007669"/>
    <property type="project" value="UniProtKB-UniRule"/>
</dbReference>
<feature type="domain" description="Tetrahydrofolate dehydrogenase/cyclohydrolase NAD(P)-binding" evidence="14">
    <location>
        <begin position="138"/>
        <end position="278"/>
    </location>
</feature>
<keyword evidence="9 12" id="KW-0368">Histidine biosynthesis</keyword>
<keyword evidence="11 12" id="KW-0511">Multifunctional enzyme</keyword>
<dbReference type="Proteomes" id="UP000051845">
    <property type="component" value="Unassembled WGS sequence"/>
</dbReference>
<name>A0A0R2B7M5_SECCO</name>
<sequence>MLIDGKGLSKQMDASIIEKVNTLKSDGIDPKLAVILVGHDPASQIYVRNKHRKAKLVGIHSIDKRMPDDTTQEELLAVIHDYNRDASIHGILVQLPLPKQIDESAIIQAILPSKDVDGFSPVNLGRLFANSDEAYPVPCTPRGIMTMLDTYKVPLEGAHAVMVGSSNIVGRPLGAMLLNRNATVTYTHIYTKDMSSITQTADILIVATGVAHLIKGRDIKPGATVIDVGMDRDKAGNLVGDVDFDEAVKVAGKITPVPGGVGPMTITTLMQQTLELAEGKFSQQRQKQSVL</sequence>
<comment type="caution">
    <text evidence="12">Lacks conserved residue(s) required for the propagation of feature annotation.</text>
</comment>
<gene>
    <name evidence="12" type="primary">folD</name>
    <name evidence="15" type="ORF">FC82_GL002619</name>
</gene>
<protein>
    <recommendedName>
        <fullName evidence="12">Bifunctional protein FolD</fullName>
    </recommendedName>
    <domain>
        <recommendedName>
            <fullName evidence="12">Methylenetetrahydrofolate dehydrogenase</fullName>
            <ecNumber evidence="12">1.5.1.5</ecNumber>
        </recommendedName>
    </domain>
    <domain>
        <recommendedName>
            <fullName evidence="12">Methenyltetrahydrofolate cyclohydrolase</fullName>
            <ecNumber evidence="12">3.5.4.9</ecNumber>
        </recommendedName>
    </domain>
</protein>
<keyword evidence="7 12" id="KW-0521">NADP</keyword>
<evidence type="ECO:0000256" key="3">
    <source>
        <dbReference type="ARBA" id="ARBA00022563"/>
    </source>
</evidence>
<dbReference type="GO" id="GO:0005829">
    <property type="term" value="C:cytosol"/>
    <property type="evidence" value="ECO:0007669"/>
    <property type="project" value="TreeGrafter"/>
</dbReference>
<evidence type="ECO:0000256" key="12">
    <source>
        <dbReference type="HAMAP-Rule" id="MF_01576"/>
    </source>
</evidence>
<dbReference type="PRINTS" id="PR00085">
    <property type="entry name" value="THFDHDRGNASE"/>
</dbReference>
<evidence type="ECO:0000256" key="11">
    <source>
        <dbReference type="ARBA" id="ARBA00023268"/>
    </source>
</evidence>
<dbReference type="EMBL" id="AYYR01000059">
    <property type="protein sequence ID" value="KRM75088.1"/>
    <property type="molecule type" value="Genomic_DNA"/>
</dbReference>
<dbReference type="GO" id="GO:0004488">
    <property type="term" value="F:methylenetetrahydrofolate dehydrogenase (NADP+) activity"/>
    <property type="evidence" value="ECO:0007669"/>
    <property type="project" value="UniProtKB-UniRule"/>
</dbReference>
<dbReference type="Gene3D" id="3.40.50.10860">
    <property type="entry name" value="Leucine Dehydrogenase, chain A, domain 1"/>
    <property type="match status" value="1"/>
</dbReference>
<evidence type="ECO:0000313" key="16">
    <source>
        <dbReference type="Proteomes" id="UP000051845"/>
    </source>
</evidence>
<evidence type="ECO:0000313" key="15">
    <source>
        <dbReference type="EMBL" id="KRM75088.1"/>
    </source>
</evidence>
<evidence type="ECO:0000256" key="8">
    <source>
        <dbReference type="ARBA" id="ARBA00023002"/>
    </source>
</evidence>
<feature type="domain" description="Tetrahydrofolate dehydrogenase/cyclohydrolase catalytic" evidence="13">
    <location>
        <begin position="3"/>
        <end position="117"/>
    </location>
</feature>
<dbReference type="Pfam" id="PF00763">
    <property type="entry name" value="THF_DHG_CYH"/>
    <property type="match status" value="1"/>
</dbReference>
<keyword evidence="6 12" id="KW-0378">Hydrolase</keyword>
<keyword evidence="10 12" id="KW-0486">Methionine biosynthesis</keyword>
<dbReference type="PROSITE" id="PS00767">
    <property type="entry name" value="THF_DHG_CYH_2"/>
    <property type="match status" value="1"/>
</dbReference>
<keyword evidence="3 12" id="KW-0554">One-carbon metabolism</keyword>
<dbReference type="PROSITE" id="PS00766">
    <property type="entry name" value="THF_DHG_CYH_1"/>
    <property type="match status" value="1"/>
</dbReference>
<dbReference type="InterPro" id="IPR020630">
    <property type="entry name" value="THF_DH/CycHdrlase_cat_dom"/>
</dbReference>
<dbReference type="GO" id="GO:0006164">
    <property type="term" value="P:purine nucleotide biosynthetic process"/>
    <property type="evidence" value="ECO:0007669"/>
    <property type="project" value="UniProtKB-KW"/>
</dbReference>
<dbReference type="InterPro" id="IPR020867">
    <property type="entry name" value="THF_DH/CycHdrlase_CS"/>
</dbReference>
<dbReference type="CDD" id="cd01080">
    <property type="entry name" value="NAD_bind_m-THF_DH_Cyclohyd"/>
    <property type="match status" value="1"/>
</dbReference>
<comment type="subunit">
    <text evidence="2 12">Homodimer.</text>
</comment>
<dbReference type="GO" id="GO:0004477">
    <property type="term" value="F:methenyltetrahydrofolate cyclohydrolase activity"/>
    <property type="evidence" value="ECO:0007669"/>
    <property type="project" value="UniProtKB-UniRule"/>
</dbReference>
<reference evidence="15 16" key="1">
    <citation type="journal article" date="2015" name="Genome Announc.">
        <title>Expanding the biotechnology potential of lactobacilli through comparative genomics of 213 strains and associated genera.</title>
        <authorList>
            <person name="Sun Z."/>
            <person name="Harris H.M."/>
            <person name="McCann A."/>
            <person name="Guo C."/>
            <person name="Argimon S."/>
            <person name="Zhang W."/>
            <person name="Yang X."/>
            <person name="Jeffery I.B."/>
            <person name="Cooney J.C."/>
            <person name="Kagawa T.F."/>
            <person name="Liu W."/>
            <person name="Song Y."/>
            <person name="Salvetti E."/>
            <person name="Wrobel A."/>
            <person name="Rasinkangas P."/>
            <person name="Parkhill J."/>
            <person name="Rea M.C."/>
            <person name="O'Sullivan O."/>
            <person name="Ritari J."/>
            <person name="Douillard F.P."/>
            <person name="Paul Ross R."/>
            <person name="Yang R."/>
            <person name="Briner A.E."/>
            <person name="Felis G.E."/>
            <person name="de Vos W.M."/>
            <person name="Barrangou R."/>
            <person name="Klaenhammer T.R."/>
            <person name="Caufield P.W."/>
            <person name="Cui Y."/>
            <person name="Zhang H."/>
            <person name="O'Toole P.W."/>
        </authorList>
    </citation>
    <scope>NUCLEOTIDE SEQUENCE [LARGE SCALE GENOMIC DNA]</scope>
    <source>
        <strain evidence="15 16">DSM 20515</strain>
    </source>
</reference>
<comment type="caution">
    <text evidence="15">The sequence shown here is derived from an EMBL/GenBank/DDBJ whole genome shotgun (WGS) entry which is preliminary data.</text>
</comment>
<dbReference type="EC" id="1.5.1.5" evidence="12"/>
<evidence type="ECO:0000256" key="7">
    <source>
        <dbReference type="ARBA" id="ARBA00022857"/>
    </source>
</evidence>
<comment type="function">
    <text evidence="12">Catalyzes the oxidation of 5,10-methylenetetrahydrofolate to 5,10-methenyltetrahydrofolate and then the hydrolysis of 5,10-methenyltetrahydrofolate to 10-formyltetrahydrofolate.</text>
</comment>
<evidence type="ECO:0000256" key="9">
    <source>
        <dbReference type="ARBA" id="ARBA00023102"/>
    </source>
</evidence>
<evidence type="ECO:0000256" key="4">
    <source>
        <dbReference type="ARBA" id="ARBA00022605"/>
    </source>
</evidence>
<feature type="binding site" evidence="12">
    <location>
        <begin position="164"/>
        <end position="166"/>
    </location>
    <ligand>
        <name>NADP(+)</name>
        <dbReference type="ChEBI" id="CHEBI:58349"/>
    </ligand>
</feature>
<evidence type="ECO:0000259" key="13">
    <source>
        <dbReference type="Pfam" id="PF00763"/>
    </source>
</evidence>
<dbReference type="RefSeq" id="WP_056996973.1">
    <property type="nucleotide sequence ID" value="NZ_AYYR01000059.1"/>
</dbReference>
<comment type="similarity">
    <text evidence="12">Belongs to the tetrahydrofolate dehydrogenase/cyclohydrolase family.</text>
</comment>
<keyword evidence="8 12" id="KW-0560">Oxidoreductase</keyword>
<dbReference type="FunFam" id="3.40.50.10860:FF:000005">
    <property type="entry name" value="C-1-tetrahydrofolate synthase, cytoplasmic, putative"/>
    <property type="match status" value="1"/>
</dbReference>
<keyword evidence="4 12" id="KW-0028">Amino-acid biosynthesis</keyword>
<evidence type="ECO:0000259" key="14">
    <source>
        <dbReference type="Pfam" id="PF02882"/>
    </source>
</evidence>
<comment type="pathway">
    <text evidence="1 12">One-carbon metabolism; tetrahydrofolate interconversion.</text>
</comment>
<evidence type="ECO:0000256" key="1">
    <source>
        <dbReference type="ARBA" id="ARBA00004777"/>
    </source>
</evidence>
<dbReference type="UniPathway" id="UPA00193"/>
<dbReference type="PANTHER" id="PTHR48099:SF5">
    <property type="entry name" value="C-1-TETRAHYDROFOLATE SYNTHASE, CYTOPLASMIC"/>
    <property type="match status" value="1"/>
</dbReference>
<evidence type="ECO:0000256" key="6">
    <source>
        <dbReference type="ARBA" id="ARBA00022801"/>
    </source>
</evidence>
<dbReference type="SUPFAM" id="SSF51735">
    <property type="entry name" value="NAD(P)-binding Rossmann-fold domains"/>
    <property type="match status" value="1"/>
</dbReference>
<organism evidence="15 16">
    <name type="scientific">Secundilactobacillus collinoides DSM 20515 = JCM 1123</name>
    <dbReference type="NCBI Taxonomy" id="1423733"/>
    <lineage>
        <taxon>Bacteria</taxon>
        <taxon>Bacillati</taxon>
        <taxon>Bacillota</taxon>
        <taxon>Bacilli</taxon>
        <taxon>Lactobacillales</taxon>
        <taxon>Lactobacillaceae</taxon>
        <taxon>Secundilactobacillus</taxon>
    </lineage>
</organism>
<evidence type="ECO:0000256" key="5">
    <source>
        <dbReference type="ARBA" id="ARBA00022755"/>
    </source>
</evidence>
<dbReference type="InterPro" id="IPR000672">
    <property type="entry name" value="THF_DH/CycHdrlase"/>
</dbReference>
<comment type="catalytic activity">
    <reaction evidence="12">
        <text>(6R)-5,10-methenyltetrahydrofolate + H2O = (6R)-10-formyltetrahydrofolate + H(+)</text>
        <dbReference type="Rhea" id="RHEA:23700"/>
        <dbReference type="ChEBI" id="CHEBI:15377"/>
        <dbReference type="ChEBI" id="CHEBI:15378"/>
        <dbReference type="ChEBI" id="CHEBI:57455"/>
        <dbReference type="ChEBI" id="CHEBI:195366"/>
        <dbReference type="EC" id="3.5.4.9"/>
    </reaction>
</comment>
<accession>A0A0R2B7M5</accession>
<dbReference type="InterPro" id="IPR046346">
    <property type="entry name" value="Aminoacid_DH-like_N_sf"/>
</dbReference>
<dbReference type="AlphaFoldDB" id="A0A0R2B7M5"/>
<dbReference type="InterPro" id="IPR020631">
    <property type="entry name" value="THF_DH/CycHdrlase_NAD-bd_dom"/>
</dbReference>
<dbReference type="GO" id="GO:0009086">
    <property type="term" value="P:methionine biosynthetic process"/>
    <property type="evidence" value="ECO:0007669"/>
    <property type="project" value="UniProtKB-KW"/>
</dbReference>
<dbReference type="STRING" id="33960.TY91_09400"/>
<evidence type="ECO:0000256" key="2">
    <source>
        <dbReference type="ARBA" id="ARBA00011738"/>
    </source>
</evidence>
<dbReference type="EC" id="3.5.4.9" evidence="12"/>
<dbReference type="InterPro" id="IPR036291">
    <property type="entry name" value="NAD(P)-bd_dom_sf"/>
</dbReference>
<dbReference type="Pfam" id="PF02882">
    <property type="entry name" value="THF_DHG_CYH_C"/>
    <property type="match status" value="1"/>
</dbReference>
<keyword evidence="5 12" id="KW-0658">Purine biosynthesis</keyword>
<dbReference type="HAMAP" id="MF_01576">
    <property type="entry name" value="THF_DHG_CYH"/>
    <property type="match status" value="1"/>
</dbReference>